<protein>
    <submittedName>
        <fullName evidence="2">Uncharacterized protein</fullName>
    </submittedName>
</protein>
<name>A0A1V9ZPE6_ACHHY</name>
<keyword evidence="3" id="KW-1185">Reference proteome</keyword>
<organism evidence="2 3">
    <name type="scientific">Achlya hypogyna</name>
    <name type="common">Oomycete</name>
    <name type="synonym">Protoachlya hypogyna</name>
    <dbReference type="NCBI Taxonomy" id="1202772"/>
    <lineage>
        <taxon>Eukaryota</taxon>
        <taxon>Sar</taxon>
        <taxon>Stramenopiles</taxon>
        <taxon>Oomycota</taxon>
        <taxon>Saprolegniomycetes</taxon>
        <taxon>Saprolegniales</taxon>
        <taxon>Achlyaceae</taxon>
        <taxon>Achlya</taxon>
    </lineage>
</organism>
<keyword evidence="1" id="KW-0812">Transmembrane</keyword>
<evidence type="ECO:0000256" key="1">
    <source>
        <dbReference type="SAM" id="Phobius"/>
    </source>
</evidence>
<keyword evidence="1" id="KW-1133">Transmembrane helix</keyword>
<dbReference type="STRING" id="1202772.A0A1V9ZPE6"/>
<evidence type="ECO:0000313" key="3">
    <source>
        <dbReference type="Proteomes" id="UP000243579"/>
    </source>
</evidence>
<proteinExistence type="predicted"/>
<reference evidence="2 3" key="1">
    <citation type="journal article" date="2014" name="Genome Biol. Evol.">
        <title>The secreted proteins of Achlya hypogyna and Thraustotheca clavata identify the ancestral oomycete secretome and reveal gene acquisitions by horizontal gene transfer.</title>
        <authorList>
            <person name="Misner I."/>
            <person name="Blouin N."/>
            <person name="Leonard G."/>
            <person name="Richards T.A."/>
            <person name="Lane C.E."/>
        </authorList>
    </citation>
    <scope>NUCLEOTIDE SEQUENCE [LARGE SCALE GENOMIC DNA]</scope>
    <source>
        <strain evidence="2 3">ATCC 48635</strain>
    </source>
</reference>
<feature type="transmembrane region" description="Helical" evidence="1">
    <location>
        <begin position="268"/>
        <end position="288"/>
    </location>
</feature>
<accession>A0A1V9ZPE6</accession>
<dbReference type="AlphaFoldDB" id="A0A1V9ZPE6"/>
<keyword evidence="1" id="KW-0472">Membrane</keyword>
<dbReference type="Proteomes" id="UP000243579">
    <property type="component" value="Unassembled WGS sequence"/>
</dbReference>
<evidence type="ECO:0000313" key="2">
    <source>
        <dbReference type="EMBL" id="OQR99875.1"/>
    </source>
</evidence>
<dbReference type="EMBL" id="JNBR01000037">
    <property type="protein sequence ID" value="OQR99875.1"/>
    <property type="molecule type" value="Genomic_DNA"/>
</dbReference>
<comment type="caution">
    <text evidence="2">The sequence shown here is derived from an EMBL/GenBank/DDBJ whole genome shotgun (WGS) entry which is preliminary data.</text>
</comment>
<sequence length="340" mass="36961">MLQLVEFNNCSLAVLPVDFEWPAALQTVLPDQTKLMEVTSTFIRNSLQTIPKGLPSTLKKMSAAEPTYGVQANAISDLNYLPPNVEFINFQRNRIKQLVGNDFSKITFMYARPQRHACAMPQLRRFLQNPLTTLAHITFSPELSFLSVLFGGTSSLLPPFSDIDHCPITNITLSMTAFKILDALPRWKRDNDDLVGFSASQAISTDPVACAAIGGQIHTLWAGVSNNSVTACILSALEGNSTTAPVTTLPPPVATSDSSSTCFLDTGLIIGLSIAGVIVLAAILVCLYRKRRSFTDAGVYRENQSPRPSALFARDCGTGGKNSEQYADVDDTAKLEIDRL</sequence>
<gene>
    <name evidence="2" type="ORF">ACHHYP_20160</name>
</gene>